<comment type="caution">
    <text evidence="3">The sequence shown here is derived from an EMBL/GenBank/DDBJ whole genome shotgun (WGS) entry which is preliminary data.</text>
</comment>
<evidence type="ECO:0000259" key="2">
    <source>
        <dbReference type="Pfam" id="PF13843"/>
    </source>
</evidence>
<sequence length="154" mass="18240">MSEHDTDSEEEWVPSDCEPDNEDKDEEFEVEEENDDQRDDNYWYGKKDKMKWSKKAPTRGKTLSTNLLRFLPGLKGEILQNPPSNPLESWRYFFNNTMIESIVKYTNQRIETVSAKYSQLKRRKNSPRQYSPTFIKPTDTIEIEAFISLLYLQG</sequence>
<organism evidence="3 4">
    <name type="scientific">Rhamnusium bicolor</name>
    <dbReference type="NCBI Taxonomy" id="1586634"/>
    <lineage>
        <taxon>Eukaryota</taxon>
        <taxon>Metazoa</taxon>
        <taxon>Ecdysozoa</taxon>
        <taxon>Arthropoda</taxon>
        <taxon>Hexapoda</taxon>
        <taxon>Insecta</taxon>
        <taxon>Pterygota</taxon>
        <taxon>Neoptera</taxon>
        <taxon>Endopterygota</taxon>
        <taxon>Coleoptera</taxon>
        <taxon>Polyphaga</taxon>
        <taxon>Cucujiformia</taxon>
        <taxon>Chrysomeloidea</taxon>
        <taxon>Cerambycidae</taxon>
        <taxon>Lepturinae</taxon>
        <taxon>Rhagiini</taxon>
        <taxon>Rhamnusium</taxon>
    </lineage>
</organism>
<feature type="compositionally biased region" description="Acidic residues" evidence="1">
    <location>
        <begin position="1"/>
        <end position="38"/>
    </location>
</feature>
<protein>
    <recommendedName>
        <fullName evidence="2">PiggyBac transposable element-derived protein domain-containing protein</fullName>
    </recommendedName>
</protein>
<dbReference type="Pfam" id="PF13843">
    <property type="entry name" value="DDE_Tnp_1_7"/>
    <property type="match status" value="1"/>
</dbReference>
<name>A0AAV8WWY9_9CUCU</name>
<keyword evidence="4" id="KW-1185">Reference proteome</keyword>
<dbReference type="InterPro" id="IPR029526">
    <property type="entry name" value="PGBD"/>
</dbReference>
<reference evidence="3" key="1">
    <citation type="journal article" date="2023" name="Insect Mol. Biol.">
        <title>Genome sequencing provides insights into the evolution of gene families encoding plant cell wall-degrading enzymes in longhorned beetles.</title>
        <authorList>
            <person name="Shin N.R."/>
            <person name="Okamura Y."/>
            <person name="Kirsch R."/>
            <person name="Pauchet Y."/>
        </authorList>
    </citation>
    <scope>NUCLEOTIDE SEQUENCE</scope>
    <source>
        <strain evidence="3">RBIC_L_NR</strain>
    </source>
</reference>
<evidence type="ECO:0000313" key="3">
    <source>
        <dbReference type="EMBL" id="KAJ8930787.1"/>
    </source>
</evidence>
<accession>A0AAV8WWY9</accession>
<evidence type="ECO:0000256" key="1">
    <source>
        <dbReference type="SAM" id="MobiDB-lite"/>
    </source>
</evidence>
<dbReference type="EMBL" id="JANEYF010004544">
    <property type="protein sequence ID" value="KAJ8930787.1"/>
    <property type="molecule type" value="Genomic_DNA"/>
</dbReference>
<dbReference type="AlphaFoldDB" id="A0AAV8WWY9"/>
<evidence type="ECO:0000313" key="4">
    <source>
        <dbReference type="Proteomes" id="UP001162156"/>
    </source>
</evidence>
<feature type="non-terminal residue" evidence="3">
    <location>
        <position position="154"/>
    </location>
</feature>
<feature type="domain" description="PiggyBac transposable element-derived protein" evidence="2">
    <location>
        <begin position="86"/>
        <end position="154"/>
    </location>
</feature>
<feature type="region of interest" description="Disordered" evidence="1">
    <location>
        <begin position="1"/>
        <end position="43"/>
    </location>
</feature>
<dbReference type="Proteomes" id="UP001162156">
    <property type="component" value="Unassembled WGS sequence"/>
</dbReference>
<proteinExistence type="predicted"/>
<gene>
    <name evidence="3" type="ORF">NQ314_016382</name>
</gene>